<feature type="region of interest" description="Disordered" evidence="9">
    <location>
        <begin position="1"/>
        <end position="260"/>
    </location>
</feature>
<dbReference type="Gene3D" id="2.170.11.10">
    <property type="entry name" value="DNA Topoisomerase I, domain 2"/>
    <property type="match status" value="1"/>
</dbReference>
<dbReference type="InterPro" id="IPR051062">
    <property type="entry name" value="Topoisomerase_IB"/>
</dbReference>
<evidence type="ECO:0000256" key="5">
    <source>
        <dbReference type="ARBA" id="ARBA00023235"/>
    </source>
</evidence>
<evidence type="ECO:0000256" key="3">
    <source>
        <dbReference type="ARBA" id="ARBA00023029"/>
    </source>
</evidence>
<organism evidence="11 12">
    <name type="scientific">Lentithecium fluviatile CBS 122367</name>
    <dbReference type="NCBI Taxonomy" id="1168545"/>
    <lineage>
        <taxon>Eukaryota</taxon>
        <taxon>Fungi</taxon>
        <taxon>Dikarya</taxon>
        <taxon>Ascomycota</taxon>
        <taxon>Pezizomycotina</taxon>
        <taxon>Dothideomycetes</taxon>
        <taxon>Pleosporomycetidae</taxon>
        <taxon>Pleosporales</taxon>
        <taxon>Massarineae</taxon>
        <taxon>Lentitheciaceae</taxon>
        <taxon>Lentithecium</taxon>
    </lineage>
</organism>
<dbReference type="FunFam" id="2.170.11.10:FF:000001">
    <property type="entry name" value="DNA topoisomerase I"/>
    <property type="match status" value="1"/>
</dbReference>
<dbReference type="GO" id="GO:0007059">
    <property type="term" value="P:chromosome segregation"/>
    <property type="evidence" value="ECO:0007669"/>
    <property type="project" value="TreeGrafter"/>
</dbReference>
<dbReference type="OrthoDB" id="47179at2759"/>
<evidence type="ECO:0000256" key="8">
    <source>
        <dbReference type="SAM" id="Coils"/>
    </source>
</evidence>
<dbReference type="AlphaFoldDB" id="A0A6G1IWB2"/>
<dbReference type="InterPro" id="IPR011010">
    <property type="entry name" value="DNA_brk_join_enz"/>
</dbReference>
<evidence type="ECO:0000256" key="2">
    <source>
        <dbReference type="ARBA" id="ARBA00006645"/>
    </source>
</evidence>
<sequence length="904" mass="102907">MSSSEDDAPLARGRNGVKSDDRIPKSVDRTMDKQNPSNGHVEPGVSIRMGPVEEMDTDPPASGTTNGKRKVRGSLTNGRTYKEASSSEDDDKPLSKRRRTSQQNKQVKDDSESELSDVPLKVRKPPKATAAQIGESSDSDIPLNAKLVKEKEKIEKAATKEAKKIRTKEKAAAKRKAKSDSESDDDVPLAKGKKQPAKRASNGVKKADSDSNAPIAKKAAVKKTTKVKAEAATPAKKGKAKSKAETEQDQQAEDEEEEYRWWENTAKGDGTKKWSALEHNGVVFPPEYQPLPKKVKLVYDGVPVTLHKDAEEVATFYGSMLNSTHNVENPTFNKNFFEDFTAILDKTGHGKDKDGNTVKIKKFEKCDFKPIFEWFESERAAKKALPAAEKKALKAEKDAAEAPYMYCTWDGRKQKVGNFRVEPPSLFRGRGEHPKTGRVKKRVLPEQITINIGKEAKVPEPPAGHRWKEIKHDQEGTWLAMWQENINGAYKYVMLAANSDIKGQSDFKKFEKARELKKHIDTIREDYRRDLKSEKMADRQRATAIYLIDQFALRAGNEKGEDEADTVGCCSLKYEHVTLKPPHFVIFDFLGKDSIRFYDEVTVDPQVFKNLKIFKKAPKTNGDDIFDRLTTSALNKHLTSYMAGLTAKVFRTYNASWTMARLLKDMKPTGTIPEKVKEYNDANREVAILCNHKRTVAAGHAGSIEKMQEKINGLRYQVWRTKQMMIDIDSKTKKKKGAEYFERPEDLDDEWVKQHIEFLVEEQRQKITKKFEKDNEKLKAEGEKEMKPKELDERLEVATELERKLKKEHKTSKVEAEGKGPTVEKMEANVEKLEQRIETMKVQMEDKEGNKEVALGTSKINYIDPRLTVVFSKKFNVPIERFFSKTLREKFDWAIKSVDEDWEF</sequence>
<protein>
    <recommendedName>
        <fullName evidence="7">DNA topoisomerase I</fullName>
        <ecNumber evidence="7">5.6.2.1</ecNumber>
    </recommendedName>
    <alternativeName>
        <fullName evidence="7">DNA topoisomerase 1</fullName>
    </alternativeName>
</protein>
<dbReference type="GO" id="GO:0006260">
    <property type="term" value="P:DNA replication"/>
    <property type="evidence" value="ECO:0007669"/>
    <property type="project" value="TreeGrafter"/>
</dbReference>
<dbReference type="PANTHER" id="PTHR10290:SF3">
    <property type="entry name" value="DNA TOPOISOMERASE 1"/>
    <property type="match status" value="1"/>
</dbReference>
<dbReference type="InterPro" id="IPR014711">
    <property type="entry name" value="TopoI_cat_a-hlx-sub_euk"/>
</dbReference>
<keyword evidence="8" id="KW-0175">Coiled coil</keyword>
<feature type="compositionally biased region" description="Basic and acidic residues" evidence="9">
    <location>
        <begin position="17"/>
        <end position="32"/>
    </location>
</feature>
<dbReference type="PANTHER" id="PTHR10290">
    <property type="entry name" value="DNA TOPOISOMERASE I"/>
    <property type="match status" value="1"/>
</dbReference>
<dbReference type="Pfam" id="PF01028">
    <property type="entry name" value="Topoisom_I"/>
    <property type="match status" value="1"/>
</dbReference>
<comment type="function">
    <text evidence="7">Releases the supercoiling and torsional tension of DNA introduced during the DNA replication and transcription by transiently cleaving and rejoining one strand of the DNA duplex. Introduces a single-strand break via transesterification at the specific target site 5'-[CT]CCTTp site in duplex DNA. The scissile phosphodiester is attacked by the catalytic tyrosine of the enzyme, resulting in the formation of a DNA-(3'-phosphotyrosyl)-enzyme intermediate and the expulsion of a 5'-OH DNA strand. The free DNA strand then undergoes passage around the unbroken strand thus removing DNA supercoils. Finally, in the religation step, the DNA 5'-OH attacks the covalent intermediate to expel the active-site tyrosine and restore the DNA phosphodiester backbone.</text>
</comment>
<evidence type="ECO:0000256" key="6">
    <source>
        <dbReference type="PROSITE-ProRule" id="PRU01382"/>
    </source>
</evidence>
<dbReference type="Pfam" id="PF14370">
    <property type="entry name" value="Topo_C_assoc"/>
    <property type="match status" value="1"/>
</dbReference>
<name>A0A6G1IWB2_9PLEO</name>
<feature type="domain" description="DNA topoisomerase I eukaryotic-type" evidence="10">
    <location>
        <begin position="426"/>
        <end position="876"/>
    </location>
</feature>
<dbReference type="PROSITE" id="PS52038">
    <property type="entry name" value="TOPO_IB_2"/>
    <property type="match status" value="1"/>
</dbReference>
<dbReference type="InterPro" id="IPR048045">
    <property type="entry name" value="Topoisomer_I_DNA-bd"/>
</dbReference>
<evidence type="ECO:0000256" key="7">
    <source>
        <dbReference type="RuleBase" id="RU365101"/>
    </source>
</evidence>
<evidence type="ECO:0000259" key="10">
    <source>
        <dbReference type="SMART" id="SM00435"/>
    </source>
</evidence>
<dbReference type="GO" id="GO:0006265">
    <property type="term" value="P:DNA topological change"/>
    <property type="evidence" value="ECO:0007669"/>
    <property type="project" value="UniProtKB-UniRule"/>
</dbReference>
<dbReference type="Gene3D" id="1.10.10.41">
    <property type="entry name" value="Yeast DNA topoisomerase - domain 1"/>
    <property type="match status" value="1"/>
</dbReference>
<dbReference type="CDD" id="cd00659">
    <property type="entry name" value="Topo_IB_C"/>
    <property type="match status" value="1"/>
</dbReference>
<dbReference type="PRINTS" id="PR00416">
    <property type="entry name" value="EUTPISMRASEI"/>
</dbReference>
<keyword evidence="3 6" id="KW-0799">Topoisomerase</keyword>
<reference evidence="11" key="1">
    <citation type="journal article" date="2020" name="Stud. Mycol.">
        <title>101 Dothideomycetes genomes: a test case for predicting lifestyles and emergence of pathogens.</title>
        <authorList>
            <person name="Haridas S."/>
            <person name="Albert R."/>
            <person name="Binder M."/>
            <person name="Bloem J."/>
            <person name="Labutti K."/>
            <person name="Salamov A."/>
            <person name="Andreopoulos B."/>
            <person name="Baker S."/>
            <person name="Barry K."/>
            <person name="Bills G."/>
            <person name="Bluhm B."/>
            <person name="Cannon C."/>
            <person name="Castanera R."/>
            <person name="Culley D."/>
            <person name="Daum C."/>
            <person name="Ezra D."/>
            <person name="Gonzalez J."/>
            <person name="Henrissat B."/>
            <person name="Kuo A."/>
            <person name="Liang C."/>
            <person name="Lipzen A."/>
            <person name="Lutzoni F."/>
            <person name="Magnuson J."/>
            <person name="Mondo S."/>
            <person name="Nolan M."/>
            <person name="Ohm R."/>
            <person name="Pangilinan J."/>
            <person name="Park H.-J."/>
            <person name="Ramirez L."/>
            <person name="Alfaro M."/>
            <person name="Sun H."/>
            <person name="Tritt A."/>
            <person name="Yoshinaga Y."/>
            <person name="Zwiers L.-H."/>
            <person name="Turgeon B."/>
            <person name="Goodwin S."/>
            <person name="Spatafora J."/>
            <person name="Crous P."/>
            <person name="Grigoriev I."/>
        </authorList>
    </citation>
    <scope>NUCLEOTIDE SEQUENCE</scope>
    <source>
        <strain evidence="11">CBS 122367</strain>
    </source>
</reference>
<feature type="active site" description="O-(3'-phospho-DNA)-tyrosine intermediate" evidence="6">
    <location>
        <position position="862"/>
    </location>
</feature>
<dbReference type="Gene3D" id="3.90.15.10">
    <property type="entry name" value="Topoisomerase I, Chain A, domain 3"/>
    <property type="match status" value="1"/>
</dbReference>
<dbReference type="InterPro" id="IPR013499">
    <property type="entry name" value="TopoI_euk"/>
</dbReference>
<dbReference type="GO" id="GO:0005694">
    <property type="term" value="C:chromosome"/>
    <property type="evidence" value="ECO:0007669"/>
    <property type="project" value="InterPro"/>
</dbReference>
<dbReference type="GO" id="GO:0003677">
    <property type="term" value="F:DNA binding"/>
    <property type="evidence" value="ECO:0007669"/>
    <property type="project" value="UniProtKB-UniRule"/>
</dbReference>
<feature type="compositionally biased region" description="Acidic residues" evidence="9">
    <location>
        <begin position="247"/>
        <end position="258"/>
    </location>
</feature>
<evidence type="ECO:0000313" key="11">
    <source>
        <dbReference type="EMBL" id="KAF2682544.1"/>
    </source>
</evidence>
<dbReference type="SMART" id="SM00435">
    <property type="entry name" value="TOPEUc"/>
    <property type="match status" value="1"/>
</dbReference>
<dbReference type="Gene3D" id="1.10.132.10">
    <property type="match status" value="1"/>
</dbReference>
<evidence type="ECO:0000256" key="9">
    <source>
        <dbReference type="SAM" id="MobiDB-lite"/>
    </source>
</evidence>
<keyword evidence="5 6" id="KW-0413">Isomerase</keyword>
<dbReference type="FunFam" id="1.10.132.10:FF:000003">
    <property type="entry name" value="DNA topoisomerase I"/>
    <property type="match status" value="1"/>
</dbReference>
<keyword evidence="12" id="KW-1185">Reference proteome</keyword>
<evidence type="ECO:0000256" key="4">
    <source>
        <dbReference type="ARBA" id="ARBA00023125"/>
    </source>
</evidence>
<comment type="similarity">
    <text evidence="2 6 7">Belongs to the type IB topoisomerase family.</text>
</comment>
<evidence type="ECO:0000256" key="1">
    <source>
        <dbReference type="ARBA" id="ARBA00000213"/>
    </source>
</evidence>
<dbReference type="InterPro" id="IPR014727">
    <property type="entry name" value="TopoI_cat_a/b-sub_euk"/>
</dbReference>
<proteinExistence type="inferred from homology"/>
<dbReference type="FunFam" id="1.10.10.41:FF:000001">
    <property type="entry name" value="DNA topoisomerase I"/>
    <property type="match status" value="1"/>
</dbReference>
<dbReference type="Pfam" id="PF02919">
    <property type="entry name" value="Topoisom_I_N"/>
    <property type="match status" value="1"/>
</dbReference>
<dbReference type="InterPro" id="IPR013030">
    <property type="entry name" value="DNA_topo_DNA_db_N_dom2"/>
</dbReference>
<accession>A0A6G1IWB2</accession>
<evidence type="ECO:0000313" key="12">
    <source>
        <dbReference type="Proteomes" id="UP000799291"/>
    </source>
</evidence>
<dbReference type="InterPro" id="IPR025834">
    <property type="entry name" value="TopoI_C_dom"/>
</dbReference>
<dbReference type="CDD" id="cd03488">
    <property type="entry name" value="Topoisomer_IB_N_htopoI_like"/>
    <property type="match status" value="1"/>
</dbReference>
<gene>
    <name evidence="11" type="ORF">K458DRAFT_419968</name>
</gene>
<dbReference type="GO" id="GO:0003917">
    <property type="term" value="F:DNA topoisomerase type I (single strand cut, ATP-independent) activity"/>
    <property type="evidence" value="ECO:0007669"/>
    <property type="project" value="UniProtKB-UniRule"/>
</dbReference>
<dbReference type="InterPro" id="IPR036202">
    <property type="entry name" value="TopoI_DNA-bd_euk_N_sf"/>
</dbReference>
<dbReference type="InterPro" id="IPR013034">
    <property type="entry name" value="DNA_topo_DNA_db_N_dom1"/>
</dbReference>
<dbReference type="InterPro" id="IPR013500">
    <property type="entry name" value="TopoI_cat_euk"/>
</dbReference>
<feature type="compositionally biased region" description="Basic and acidic residues" evidence="9">
    <location>
        <begin position="147"/>
        <end position="172"/>
    </location>
</feature>
<feature type="coiled-coil region" evidence="8">
    <location>
        <begin position="823"/>
        <end position="850"/>
    </location>
</feature>
<dbReference type="FunFam" id="3.90.15.10:FF:000002">
    <property type="entry name" value="DNA topoisomerase I"/>
    <property type="match status" value="1"/>
</dbReference>
<dbReference type="SUPFAM" id="SSF56349">
    <property type="entry name" value="DNA breaking-rejoining enzymes"/>
    <property type="match status" value="1"/>
</dbReference>
<dbReference type="EMBL" id="MU005587">
    <property type="protein sequence ID" value="KAF2682544.1"/>
    <property type="molecule type" value="Genomic_DNA"/>
</dbReference>
<dbReference type="EC" id="5.6.2.1" evidence="7"/>
<dbReference type="GO" id="GO:0006338">
    <property type="term" value="P:chromatin remodeling"/>
    <property type="evidence" value="ECO:0007669"/>
    <property type="project" value="UniProtKB-ARBA"/>
</dbReference>
<comment type="catalytic activity">
    <reaction evidence="1 6 7">
        <text>ATP-independent breakage of single-stranded DNA, followed by passage and rejoining.</text>
        <dbReference type="EC" id="5.6.2.1"/>
    </reaction>
</comment>
<dbReference type="Proteomes" id="UP000799291">
    <property type="component" value="Unassembled WGS sequence"/>
</dbReference>
<dbReference type="InterPro" id="IPR008336">
    <property type="entry name" value="TopoI_DNA-bd_euk"/>
</dbReference>
<dbReference type="GO" id="GO:0005730">
    <property type="term" value="C:nucleolus"/>
    <property type="evidence" value="ECO:0007669"/>
    <property type="project" value="TreeGrafter"/>
</dbReference>
<dbReference type="InterPro" id="IPR001631">
    <property type="entry name" value="TopoI"/>
</dbReference>
<dbReference type="SUPFAM" id="SSF56741">
    <property type="entry name" value="Eukaryotic DNA topoisomerase I, N-terminal DNA-binding fragment"/>
    <property type="match status" value="1"/>
</dbReference>
<keyword evidence="4 6" id="KW-0238">DNA-binding</keyword>